<evidence type="ECO:0000313" key="2">
    <source>
        <dbReference type="Proteomes" id="UP000887565"/>
    </source>
</evidence>
<keyword evidence="2" id="KW-1185">Reference proteome</keyword>
<proteinExistence type="predicted"/>
<feature type="compositionally biased region" description="Acidic residues" evidence="1">
    <location>
        <begin position="53"/>
        <end position="62"/>
    </location>
</feature>
<dbReference type="AlphaFoldDB" id="A0A915JXY2"/>
<dbReference type="Proteomes" id="UP000887565">
    <property type="component" value="Unplaced"/>
</dbReference>
<evidence type="ECO:0000256" key="1">
    <source>
        <dbReference type="SAM" id="MobiDB-lite"/>
    </source>
</evidence>
<evidence type="ECO:0000313" key="3">
    <source>
        <dbReference type="WBParaSite" id="nRc.2.0.1.t30938-RA"/>
    </source>
</evidence>
<feature type="region of interest" description="Disordered" evidence="1">
    <location>
        <begin position="36"/>
        <end position="78"/>
    </location>
</feature>
<organism evidence="2 3">
    <name type="scientific">Romanomermis culicivorax</name>
    <name type="common">Nematode worm</name>
    <dbReference type="NCBI Taxonomy" id="13658"/>
    <lineage>
        <taxon>Eukaryota</taxon>
        <taxon>Metazoa</taxon>
        <taxon>Ecdysozoa</taxon>
        <taxon>Nematoda</taxon>
        <taxon>Enoplea</taxon>
        <taxon>Dorylaimia</taxon>
        <taxon>Mermithida</taxon>
        <taxon>Mermithoidea</taxon>
        <taxon>Mermithidae</taxon>
        <taxon>Romanomermis</taxon>
    </lineage>
</organism>
<sequence>MKPIYEDITSNKDDIHMEILEDITPDEEELIAGEELEYITSKEEKEEKTLDNDNSDEEEEKEEGNILLHDYDDENEQPKHALTGGLIVFTMLINI</sequence>
<reference evidence="3" key="1">
    <citation type="submission" date="2022-11" db="UniProtKB">
        <authorList>
            <consortium name="WormBaseParasite"/>
        </authorList>
    </citation>
    <scope>IDENTIFICATION</scope>
</reference>
<name>A0A915JXY2_ROMCU</name>
<dbReference type="WBParaSite" id="nRc.2.0.1.t30938-RA">
    <property type="protein sequence ID" value="nRc.2.0.1.t30938-RA"/>
    <property type="gene ID" value="nRc.2.0.1.g30938"/>
</dbReference>
<protein>
    <submittedName>
        <fullName evidence="3">Uncharacterized protein</fullName>
    </submittedName>
</protein>
<accession>A0A915JXY2</accession>
<feature type="compositionally biased region" description="Basic and acidic residues" evidence="1">
    <location>
        <begin position="40"/>
        <end position="51"/>
    </location>
</feature>